<evidence type="ECO:0000259" key="9">
    <source>
        <dbReference type="SMART" id="SM00859"/>
    </source>
</evidence>
<comment type="catalytic activity">
    <reaction evidence="6 7">
        <text>N-acetyl-L-glutamate 5-semialdehyde + phosphate + NADP(+) = N-acetyl-L-glutamyl 5-phosphate + NADPH + H(+)</text>
        <dbReference type="Rhea" id="RHEA:21588"/>
        <dbReference type="ChEBI" id="CHEBI:15378"/>
        <dbReference type="ChEBI" id="CHEBI:29123"/>
        <dbReference type="ChEBI" id="CHEBI:43474"/>
        <dbReference type="ChEBI" id="CHEBI:57783"/>
        <dbReference type="ChEBI" id="CHEBI:57936"/>
        <dbReference type="ChEBI" id="CHEBI:58349"/>
        <dbReference type="EC" id="1.2.1.38"/>
    </reaction>
</comment>
<comment type="subcellular location">
    <subcellularLocation>
        <location evidence="7">Cytoplasm</location>
    </subcellularLocation>
</comment>
<dbReference type="GO" id="GO:0006526">
    <property type="term" value="P:L-arginine biosynthetic process"/>
    <property type="evidence" value="ECO:0007669"/>
    <property type="project" value="UniProtKB-UniRule"/>
</dbReference>
<dbReference type="OrthoDB" id="9801289at2"/>
<evidence type="ECO:0000313" key="10">
    <source>
        <dbReference type="EMBL" id="EEP60287.1"/>
    </source>
</evidence>
<dbReference type="PANTHER" id="PTHR32338">
    <property type="entry name" value="N-ACETYL-GAMMA-GLUTAMYL-PHOSPHATE REDUCTASE, CHLOROPLASTIC-RELATED-RELATED"/>
    <property type="match status" value="1"/>
</dbReference>
<name>C4FKV6_9AQUI</name>
<evidence type="ECO:0000256" key="8">
    <source>
        <dbReference type="PROSITE-ProRule" id="PRU10010"/>
    </source>
</evidence>
<keyword evidence="5 7" id="KW-0560">Oxidoreductase</keyword>
<dbReference type="EC" id="1.2.1.38" evidence="7"/>
<dbReference type="InterPro" id="IPR050085">
    <property type="entry name" value="AGPR"/>
</dbReference>
<dbReference type="InterPro" id="IPR058924">
    <property type="entry name" value="AGPR_dimerisation_dom"/>
</dbReference>
<evidence type="ECO:0000256" key="3">
    <source>
        <dbReference type="ARBA" id="ARBA00022605"/>
    </source>
</evidence>
<dbReference type="Pfam" id="PF22698">
    <property type="entry name" value="Semialdhyde_dhC_1"/>
    <property type="match status" value="1"/>
</dbReference>
<dbReference type="SMART" id="SM00859">
    <property type="entry name" value="Semialdhyde_dh"/>
    <property type="match status" value="1"/>
</dbReference>
<dbReference type="GO" id="GO:0051287">
    <property type="term" value="F:NAD binding"/>
    <property type="evidence" value="ECO:0007669"/>
    <property type="project" value="InterPro"/>
</dbReference>
<comment type="pathway">
    <text evidence="1 7">Amino-acid biosynthesis; L-arginine biosynthesis; N(2)-acetyl-L-ornithine from L-glutamate: step 3/4.</text>
</comment>
<comment type="function">
    <text evidence="7">Catalyzes the NADPH-dependent reduction of N-acetyl-5-glutamyl phosphate to yield N-acetyl-L-glutamate 5-semialdehyde.</text>
</comment>
<dbReference type="SUPFAM" id="SSF51735">
    <property type="entry name" value="NAD(P)-binding Rossmann-fold domains"/>
    <property type="match status" value="1"/>
</dbReference>
<gene>
    <name evidence="7 10" type="primary">argC</name>
    <name evidence="10" type="ORF">SULYE_1206</name>
</gene>
<dbReference type="InterPro" id="IPR000534">
    <property type="entry name" value="Semialdehyde_DH_NAD-bd"/>
</dbReference>
<feature type="domain" description="Semialdehyde dehydrogenase NAD-binding" evidence="9">
    <location>
        <begin position="2"/>
        <end position="140"/>
    </location>
</feature>
<evidence type="ECO:0000256" key="5">
    <source>
        <dbReference type="ARBA" id="ARBA00023002"/>
    </source>
</evidence>
<organism evidence="10 11">
    <name type="scientific">Sulfurihydrogenibium yellowstonense SS-5</name>
    <dbReference type="NCBI Taxonomy" id="432331"/>
    <lineage>
        <taxon>Bacteria</taxon>
        <taxon>Pseudomonadati</taxon>
        <taxon>Aquificota</taxon>
        <taxon>Aquificia</taxon>
        <taxon>Aquificales</taxon>
        <taxon>Hydrogenothermaceae</taxon>
        <taxon>Sulfurihydrogenibium</taxon>
    </lineage>
</organism>
<dbReference type="CDD" id="cd23934">
    <property type="entry name" value="AGPR_1_C"/>
    <property type="match status" value="1"/>
</dbReference>
<accession>C4FKV6</accession>
<dbReference type="HAMAP" id="MF_00150">
    <property type="entry name" value="ArgC_type1"/>
    <property type="match status" value="1"/>
</dbReference>
<evidence type="ECO:0000256" key="1">
    <source>
        <dbReference type="ARBA" id="ARBA00004862"/>
    </source>
</evidence>
<dbReference type="InterPro" id="IPR036291">
    <property type="entry name" value="NAD(P)-bd_dom_sf"/>
</dbReference>
<evidence type="ECO:0000256" key="6">
    <source>
        <dbReference type="ARBA" id="ARBA00050557"/>
    </source>
</evidence>
<comment type="caution">
    <text evidence="10">The sequence shown here is derived from an EMBL/GenBank/DDBJ whole genome shotgun (WGS) entry which is preliminary data.</text>
</comment>
<dbReference type="Pfam" id="PF01118">
    <property type="entry name" value="Semialdhyde_dh"/>
    <property type="match status" value="1"/>
</dbReference>
<dbReference type="Gene3D" id="3.40.50.720">
    <property type="entry name" value="NAD(P)-binding Rossmann-like Domain"/>
    <property type="match status" value="1"/>
</dbReference>
<evidence type="ECO:0000256" key="7">
    <source>
        <dbReference type="HAMAP-Rule" id="MF_00150"/>
    </source>
</evidence>
<dbReference type="PROSITE" id="PS01224">
    <property type="entry name" value="ARGC"/>
    <property type="match status" value="1"/>
</dbReference>
<evidence type="ECO:0000256" key="2">
    <source>
        <dbReference type="ARBA" id="ARBA00022571"/>
    </source>
</evidence>
<sequence>MKVCIAGASGYTGIELLRILELYKEIEINQITSRQYSGKALKEAFPFFNKSKYQDLIFAEEVDATSSDIYFLCLPHEPSLELVKTLFENNKIIIDLSAAYRIKNKEVYPEYYGFEHRFPELLEVAVYGLVEVFRNDIKSAKIIANPGCYPTATILGLYPLAKEGKIQDDTIIVNALSGISGAGRHLKEDFMYPESFSNAYAYNITKHRHTPEMEDVIKRISDKDVKVRFTPHIIPVSRGMLSTITVKTDLSKKQLRDLYFDYYEKEYFIRLQDRPVRIKEVLGTNFCDIFVDKDEKTGYAVITSAIDNLSKGASFQAVQNMNIILGFEESYNLKNLPIYP</sequence>
<keyword evidence="7" id="KW-0963">Cytoplasm</keyword>
<dbReference type="Proteomes" id="UP000005540">
    <property type="component" value="Unassembled WGS sequence"/>
</dbReference>
<dbReference type="EMBL" id="ABZS01000119">
    <property type="protein sequence ID" value="EEP60287.1"/>
    <property type="molecule type" value="Genomic_DNA"/>
</dbReference>
<comment type="similarity">
    <text evidence="7">Belongs to the NAGSA dehydrogenase family. Type 1 subfamily.</text>
</comment>
<keyword evidence="2 7" id="KW-0055">Arginine biosynthesis</keyword>
<feature type="active site" evidence="7 8">
    <location>
        <position position="148"/>
    </location>
</feature>
<keyword evidence="4 7" id="KW-0521">NADP</keyword>
<reference evidence="10 11" key="1">
    <citation type="submission" date="2009-04" db="EMBL/GenBank/DDBJ databases">
        <authorList>
            <person name="Reysenbach A.-L."/>
            <person name="Heidelberg J.F."/>
            <person name="Nelson W.C."/>
        </authorList>
    </citation>
    <scope>NUCLEOTIDE SEQUENCE [LARGE SCALE GENOMIC DNA]</scope>
    <source>
        <strain evidence="10 11">SS-5</strain>
    </source>
</reference>
<dbReference type="CDD" id="cd17895">
    <property type="entry name" value="AGPR_1_N"/>
    <property type="match status" value="1"/>
</dbReference>
<evidence type="ECO:0000256" key="4">
    <source>
        <dbReference type="ARBA" id="ARBA00022857"/>
    </source>
</evidence>
<protein>
    <recommendedName>
        <fullName evidence="7">N-acetyl-gamma-glutamyl-phosphate reductase</fullName>
        <shortName evidence="7">AGPR</shortName>
        <ecNumber evidence="7">1.2.1.38</ecNumber>
    </recommendedName>
    <alternativeName>
        <fullName evidence="7">N-acetyl-glutamate semialdehyde dehydrogenase</fullName>
        <shortName evidence="7">NAGSA dehydrogenase</shortName>
    </alternativeName>
</protein>
<dbReference type="UniPathway" id="UPA00068">
    <property type="reaction ID" value="UER00108"/>
</dbReference>
<dbReference type="SUPFAM" id="SSF55347">
    <property type="entry name" value="Glyceraldehyde-3-phosphate dehydrogenase-like, C-terminal domain"/>
    <property type="match status" value="1"/>
</dbReference>
<dbReference type="AlphaFoldDB" id="C4FKV6"/>
<dbReference type="PANTHER" id="PTHR32338:SF10">
    <property type="entry name" value="N-ACETYL-GAMMA-GLUTAMYL-PHOSPHATE REDUCTASE, CHLOROPLASTIC-RELATED"/>
    <property type="match status" value="1"/>
</dbReference>
<dbReference type="RefSeq" id="WP_007547389.1">
    <property type="nucleotide sequence ID" value="NZ_ABZS01000119.1"/>
</dbReference>
<dbReference type="NCBIfam" id="TIGR01850">
    <property type="entry name" value="argC"/>
    <property type="match status" value="1"/>
</dbReference>
<keyword evidence="11" id="KW-1185">Reference proteome</keyword>
<dbReference type="GO" id="GO:0070401">
    <property type="term" value="F:NADP+ binding"/>
    <property type="evidence" value="ECO:0007669"/>
    <property type="project" value="InterPro"/>
</dbReference>
<keyword evidence="3 7" id="KW-0028">Amino-acid biosynthesis</keyword>
<dbReference type="Gene3D" id="3.30.360.10">
    <property type="entry name" value="Dihydrodipicolinate Reductase, domain 2"/>
    <property type="match status" value="1"/>
</dbReference>
<dbReference type="InterPro" id="IPR000706">
    <property type="entry name" value="AGPR_type-1"/>
</dbReference>
<evidence type="ECO:0000313" key="11">
    <source>
        <dbReference type="Proteomes" id="UP000005540"/>
    </source>
</evidence>
<dbReference type="InterPro" id="IPR023013">
    <property type="entry name" value="AGPR_AS"/>
</dbReference>
<dbReference type="GO" id="GO:0003942">
    <property type="term" value="F:N-acetyl-gamma-glutamyl-phosphate reductase activity"/>
    <property type="evidence" value="ECO:0007669"/>
    <property type="project" value="UniProtKB-UniRule"/>
</dbReference>
<dbReference type="FunFam" id="3.30.360.10:FF:000014">
    <property type="entry name" value="N-acetyl-gamma-glutamyl-phosphate reductase"/>
    <property type="match status" value="1"/>
</dbReference>
<proteinExistence type="inferred from homology"/>
<dbReference type="GO" id="GO:0005737">
    <property type="term" value="C:cytoplasm"/>
    <property type="evidence" value="ECO:0007669"/>
    <property type="project" value="UniProtKB-SubCell"/>
</dbReference>